<evidence type="ECO:0000313" key="2">
    <source>
        <dbReference type="EMBL" id="PHJ17536.1"/>
    </source>
</evidence>
<evidence type="ECO:0000313" key="3">
    <source>
        <dbReference type="Proteomes" id="UP000221165"/>
    </source>
</evidence>
<organism evidence="2 3">
    <name type="scientific">Cystoisospora suis</name>
    <dbReference type="NCBI Taxonomy" id="483139"/>
    <lineage>
        <taxon>Eukaryota</taxon>
        <taxon>Sar</taxon>
        <taxon>Alveolata</taxon>
        <taxon>Apicomplexa</taxon>
        <taxon>Conoidasida</taxon>
        <taxon>Coccidia</taxon>
        <taxon>Eucoccidiorida</taxon>
        <taxon>Eimeriorina</taxon>
        <taxon>Sarcocystidae</taxon>
        <taxon>Cystoisospora</taxon>
    </lineage>
</organism>
<dbReference type="Proteomes" id="UP000221165">
    <property type="component" value="Unassembled WGS sequence"/>
</dbReference>
<dbReference type="AlphaFoldDB" id="A0A2C6KMC5"/>
<protein>
    <submittedName>
        <fullName evidence="2">Uncharacterized protein</fullName>
    </submittedName>
</protein>
<dbReference type="EMBL" id="MIGC01004892">
    <property type="protein sequence ID" value="PHJ17536.1"/>
    <property type="molecule type" value="Genomic_DNA"/>
</dbReference>
<reference evidence="2 3" key="1">
    <citation type="journal article" date="2017" name="Int. J. Parasitol.">
        <title>The genome of the protozoan parasite Cystoisospora suis and a reverse vaccinology approach to identify vaccine candidates.</title>
        <authorList>
            <person name="Palmieri N."/>
            <person name="Shrestha A."/>
            <person name="Ruttkowski B."/>
            <person name="Beck T."/>
            <person name="Vogl C."/>
            <person name="Tomley F."/>
            <person name="Blake D.P."/>
            <person name="Joachim A."/>
        </authorList>
    </citation>
    <scope>NUCLEOTIDE SEQUENCE [LARGE SCALE GENOMIC DNA]</scope>
    <source>
        <strain evidence="2 3">Wien I</strain>
    </source>
</reference>
<feature type="region of interest" description="Disordered" evidence="1">
    <location>
        <begin position="1"/>
        <end position="34"/>
    </location>
</feature>
<sequence>MNSTDTLVPRERYLSRRSSQTLLPLKRTGGQDLV</sequence>
<dbReference type="RefSeq" id="XP_067919255.1">
    <property type="nucleotide sequence ID" value="XM_068068769.1"/>
</dbReference>
<accession>A0A2C6KMC5</accession>
<gene>
    <name evidence="2" type="ORF">CSUI_008642</name>
</gene>
<name>A0A2C6KMC5_9APIC</name>
<dbReference type="GeneID" id="94431980"/>
<keyword evidence="3" id="KW-1185">Reference proteome</keyword>
<dbReference type="VEuPathDB" id="ToxoDB:CSUI_008642"/>
<comment type="caution">
    <text evidence="2">The sequence shown here is derived from an EMBL/GenBank/DDBJ whole genome shotgun (WGS) entry which is preliminary data.</text>
</comment>
<proteinExistence type="predicted"/>
<feature type="non-terminal residue" evidence="2">
    <location>
        <position position="34"/>
    </location>
</feature>
<evidence type="ECO:0000256" key="1">
    <source>
        <dbReference type="SAM" id="MobiDB-lite"/>
    </source>
</evidence>